<accession>A0A0C9UN15</accession>
<dbReference type="HOGENOM" id="CLU_1994055_0_0_1"/>
<protein>
    <submittedName>
        <fullName evidence="1">Uncharacterized protein</fullName>
    </submittedName>
</protein>
<organism evidence="1 2">
    <name type="scientific">Sphaerobolus stellatus (strain SS14)</name>
    <dbReference type="NCBI Taxonomy" id="990650"/>
    <lineage>
        <taxon>Eukaryota</taxon>
        <taxon>Fungi</taxon>
        <taxon>Dikarya</taxon>
        <taxon>Basidiomycota</taxon>
        <taxon>Agaricomycotina</taxon>
        <taxon>Agaricomycetes</taxon>
        <taxon>Phallomycetidae</taxon>
        <taxon>Geastrales</taxon>
        <taxon>Sphaerobolaceae</taxon>
        <taxon>Sphaerobolus</taxon>
    </lineage>
</organism>
<dbReference type="AlphaFoldDB" id="A0A0C9UN15"/>
<sequence length="125" mass="13766">MPGRQEQPACSAREVFRQCVPLPADLPSISLSFKAVAGQISAPGQWNDDEADEANLFVVWSIAAAAMAEPAFPHETLVCTPRLSNGDIIPTEHLSSLNQKHRLKSSVLTAYFHWLQDYLDNHPIA</sequence>
<evidence type="ECO:0000313" key="2">
    <source>
        <dbReference type="Proteomes" id="UP000054279"/>
    </source>
</evidence>
<dbReference type="Proteomes" id="UP000054279">
    <property type="component" value="Unassembled WGS sequence"/>
</dbReference>
<proteinExistence type="predicted"/>
<gene>
    <name evidence="1" type="ORF">M422DRAFT_268282</name>
</gene>
<dbReference type="EMBL" id="KN837266">
    <property type="protein sequence ID" value="KIJ30232.1"/>
    <property type="molecule type" value="Genomic_DNA"/>
</dbReference>
<reference evidence="1 2" key="1">
    <citation type="submission" date="2014-06" db="EMBL/GenBank/DDBJ databases">
        <title>Evolutionary Origins and Diversification of the Mycorrhizal Mutualists.</title>
        <authorList>
            <consortium name="DOE Joint Genome Institute"/>
            <consortium name="Mycorrhizal Genomics Consortium"/>
            <person name="Kohler A."/>
            <person name="Kuo A."/>
            <person name="Nagy L.G."/>
            <person name="Floudas D."/>
            <person name="Copeland A."/>
            <person name="Barry K.W."/>
            <person name="Cichocki N."/>
            <person name="Veneault-Fourrey C."/>
            <person name="LaButti K."/>
            <person name="Lindquist E.A."/>
            <person name="Lipzen A."/>
            <person name="Lundell T."/>
            <person name="Morin E."/>
            <person name="Murat C."/>
            <person name="Riley R."/>
            <person name="Ohm R."/>
            <person name="Sun H."/>
            <person name="Tunlid A."/>
            <person name="Henrissat B."/>
            <person name="Grigoriev I.V."/>
            <person name="Hibbett D.S."/>
            <person name="Martin F."/>
        </authorList>
    </citation>
    <scope>NUCLEOTIDE SEQUENCE [LARGE SCALE GENOMIC DNA]</scope>
    <source>
        <strain evidence="1 2">SS14</strain>
    </source>
</reference>
<name>A0A0C9UN15_SPHS4</name>
<keyword evidence="2" id="KW-1185">Reference proteome</keyword>
<evidence type="ECO:0000313" key="1">
    <source>
        <dbReference type="EMBL" id="KIJ30232.1"/>
    </source>
</evidence>